<protein>
    <recommendedName>
        <fullName evidence="3">N-methyl-D-aspartate receptor NMDAR2C subunit</fullName>
    </recommendedName>
</protein>
<proteinExistence type="predicted"/>
<reference evidence="1" key="1">
    <citation type="submission" date="2022-10" db="EMBL/GenBank/DDBJ databases">
        <title>Chitiniphilus purpureus sp. nov., a novel chitin-degrading bacterium isolated from crawfish pond sediment.</title>
        <authorList>
            <person name="Li K."/>
        </authorList>
    </citation>
    <scope>NUCLEOTIDE SEQUENCE</scope>
    <source>
        <strain evidence="1">CD1</strain>
    </source>
</reference>
<evidence type="ECO:0000313" key="1">
    <source>
        <dbReference type="EMBL" id="UXY14882.1"/>
    </source>
</evidence>
<sequence length="187" mass="20445">MTQLLAAYQAPQRQYHTLQHLSECLALLSRHAALAEQPAEVEMALWFHDAVYAATAGDNEACSSAWVASSLGLAGAAPARIERISRLVLATRHTLLPQGRDAQLLVDIDLAILGAPPARFEQYEAQVRAEYGWVPGSLFRRGRRAILAHFLARDPLYHTPHLQAAFAAQARKNLIHALQRLAAGPGC</sequence>
<dbReference type="PIRSF" id="PIRSF035170">
    <property type="entry name" value="HD_phosphohydro"/>
    <property type="match status" value="1"/>
</dbReference>
<evidence type="ECO:0008006" key="3">
    <source>
        <dbReference type="Google" id="ProtNLM"/>
    </source>
</evidence>
<dbReference type="SUPFAM" id="SSF109604">
    <property type="entry name" value="HD-domain/PDEase-like"/>
    <property type="match status" value="1"/>
</dbReference>
<keyword evidence="2" id="KW-1185">Reference proteome</keyword>
<dbReference type="PANTHER" id="PTHR21174:SF0">
    <property type="entry name" value="HD PHOSPHOHYDROLASE FAMILY PROTEIN-RELATED"/>
    <property type="match status" value="1"/>
</dbReference>
<organism evidence="1 2">
    <name type="scientific">Chitiniphilus purpureus</name>
    <dbReference type="NCBI Taxonomy" id="2981137"/>
    <lineage>
        <taxon>Bacteria</taxon>
        <taxon>Pseudomonadati</taxon>
        <taxon>Pseudomonadota</taxon>
        <taxon>Betaproteobacteria</taxon>
        <taxon>Neisseriales</taxon>
        <taxon>Chitinibacteraceae</taxon>
        <taxon>Chitiniphilus</taxon>
    </lineage>
</organism>
<name>A0ABY6DLG8_9NEIS</name>
<dbReference type="Proteomes" id="UP001061302">
    <property type="component" value="Chromosome"/>
</dbReference>
<dbReference type="RefSeq" id="WP_263124209.1">
    <property type="nucleotide sequence ID" value="NZ_CP106753.1"/>
</dbReference>
<accession>A0ABY6DLG8</accession>
<evidence type="ECO:0000313" key="2">
    <source>
        <dbReference type="Proteomes" id="UP001061302"/>
    </source>
</evidence>
<dbReference type="PANTHER" id="PTHR21174">
    <property type="match status" value="1"/>
</dbReference>
<gene>
    <name evidence="1" type="ORF">N8I74_16415</name>
</gene>
<dbReference type="InterPro" id="IPR009218">
    <property type="entry name" value="HD_phosphohydro"/>
</dbReference>
<dbReference type="EMBL" id="CP106753">
    <property type="protein sequence ID" value="UXY14882.1"/>
    <property type="molecule type" value="Genomic_DNA"/>
</dbReference>